<dbReference type="SUPFAM" id="SSF52540">
    <property type="entry name" value="P-loop containing nucleoside triphosphate hydrolases"/>
    <property type="match status" value="1"/>
</dbReference>
<organism evidence="9 10">
    <name type="scientific">Candidatus Fimicola merdigallinarum</name>
    <dbReference type="NCBI Taxonomy" id="2840819"/>
    <lineage>
        <taxon>Bacteria</taxon>
        <taxon>Bacillati</taxon>
        <taxon>Bacillota</taxon>
        <taxon>Clostridia</taxon>
        <taxon>Lachnospirales</taxon>
        <taxon>Lachnospiraceae</taxon>
        <taxon>Lachnospiraceae incertae sedis</taxon>
        <taxon>Candidatus Fimicola</taxon>
    </lineage>
</organism>
<comment type="subcellular location">
    <subcellularLocation>
        <location evidence="1">Cell membrane</location>
        <topology evidence="1">Peripheral membrane protein</topology>
    </subcellularLocation>
</comment>
<dbReference type="InterPro" id="IPR027417">
    <property type="entry name" value="P-loop_NTPase"/>
</dbReference>
<evidence type="ECO:0000256" key="4">
    <source>
        <dbReference type="ARBA" id="ARBA00022475"/>
    </source>
</evidence>
<dbReference type="GO" id="GO:0005886">
    <property type="term" value="C:plasma membrane"/>
    <property type="evidence" value="ECO:0007669"/>
    <property type="project" value="UniProtKB-SubCell"/>
</dbReference>
<keyword evidence="7" id="KW-0472">Membrane</keyword>
<evidence type="ECO:0000256" key="3">
    <source>
        <dbReference type="ARBA" id="ARBA00022448"/>
    </source>
</evidence>
<protein>
    <submittedName>
        <fullName evidence="9">Amino acid ABC transporter ATP-binding protein</fullName>
    </submittedName>
</protein>
<keyword evidence="5" id="KW-0547">Nucleotide-binding</keyword>
<feature type="domain" description="ABC transporter" evidence="8">
    <location>
        <begin position="3"/>
        <end position="237"/>
    </location>
</feature>
<keyword evidence="3" id="KW-0813">Transport</keyword>
<dbReference type="Proteomes" id="UP000823611">
    <property type="component" value="Unassembled WGS sequence"/>
</dbReference>
<comment type="similarity">
    <text evidence="2">Belongs to the ABC transporter superfamily.</text>
</comment>
<dbReference type="GO" id="GO:0005524">
    <property type="term" value="F:ATP binding"/>
    <property type="evidence" value="ECO:0007669"/>
    <property type="project" value="UniProtKB-KW"/>
</dbReference>
<comment type="caution">
    <text evidence="9">The sequence shown here is derived from an EMBL/GenBank/DDBJ whole genome shotgun (WGS) entry which is preliminary data.</text>
</comment>
<dbReference type="InterPro" id="IPR003439">
    <property type="entry name" value="ABC_transporter-like_ATP-bd"/>
</dbReference>
<keyword evidence="6 9" id="KW-0067">ATP-binding</keyword>
<sequence>MLLEANGLYKSFGDKTVLNGVSLSVNSGEVISIVGKSGAGKTTVLRCITGLESCDKGTIMIDGKYLCKEENGTMVRATKSELHEIRKSLGMVFQNYHLFPHLTVIENVTLALTEVYKMPKNDAYEKAKKMLEKLDMGEKLNNKPFELSGGQKQRVAIARSCVTNPKLLCFDEPTAALDSALVMDIVKIIRGLADDGMGILIISHDEKFVRDVSDRVVVVENGVIKADMTSEEYAKTIRQ</sequence>
<evidence type="ECO:0000256" key="5">
    <source>
        <dbReference type="ARBA" id="ARBA00022741"/>
    </source>
</evidence>
<evidence type="ECO:0000313" key="10">
    <source>
        <dbReference type="Proteomes" id="UP000823611"/>
    </source>
</evidence>
<dbReference type="Gene3D" id="3.40.50.300">
    <property type="entry name" value="P-loop containing nucleotide triphosphate hydrolases"/>
    <property type="match status" value="1"/>
</dbReference>
<dbReference type="InterPro" id="IPR050086">
    <property type="entry name" value="MetN_ABC_transporter-like"/>
</dbReference>
<dbReference type="SMART" id="SM00382">
    <property type="entry name" value="AAA"/>
    <property type="match status" value="1"/>
</dbReference>
<accession>A0A9D9DZE8</accession>
<dbReference type="PANTHER" id="PTHR43166:SF9">
    <property type="entry name" value="GLUTAMATE_ASPARTATE IMPORT ATP-BINDING PROTEIN GLTL"/>
    <property type="match status" value="1"/>
</dbReference>
<dbReference type="PROSITE" id="PS50893">
    <property type="entry name" value="ABC_TRANSPORTER_2"/>
    <property type="match status" value="1"/>
</dbReference>
<evidence type="ECO:0000256" key="7">
    <source>
        <dbReference type="ARBA" id="ARBA00023136"/>
    </source>
</evidence>
<evidence type="ECO:0000313" key="9">
    <source>
        <dbReference type="EMBL" id="MBO8435331.1"/>
    </source>
</evidence>
<dbReference type="InterPro" id="IPR003593">
    <property type="entry name" value="AAA+_ATPase"/>
</dbReference>
<name>A0A9D9DZE8_9FIRM</name>
<evidence type="ECO:0000259" key="8">
    <source>
        <dbReference type="PROSITE" id="PS50893"/>
    </source>
</evidence>
<dbReference type="PANTHER" id="PTHR43166">
    <property type="entry name" value="AMINO ACID IMPORT ATP-BINDING PROTEIN"/>
    <property type="match status" value="1"/>
</dbReference>
<reference evidence="9" key="1">
    <citation type="submission" date="2020-10" db="EMBL/GenBank/DDBJ databases">
        <authorList>
            <person name="Gilroy R."/>
        </authorList>
    </citation>
    <scope>NUCLEOTIDE SEQUENCE</scope>
    <source>
        <strain evidence="9">F6-4510</strain>
    </source>
</reference>
<dbReference type="EMBL" id="JADIMX010000165">
    <property type="protein sequence ID" value="MBO8435331.1"/>
    <property type="molecule type" value="Genomic_DNA"/>
</dbReference>
<gene>
    <name evidence="9" type="ORF">IAC55_08440</name>
</gene>
<reference evidence="9" key="2">
    <citation type="journal article" date="2021" name="PeerJ">
        <title>Extensive microbial diversity within the chicken gut microbiome revealed by metagenomics and culture.</title>
        <authorList>
            <person name="Gilroy R."/>
            <person name="Ravi A."/>
            <person name="Getino M."/>
            <person name="Pursley I."/>
            <person name="Horton D.L."/>
            <person name="Alikhan N.F."/>
            <person name="Baker D."/>
            <person name="Gharbi K."/>
            <person name="Hall N."/>
            <person name="Watson M."/>
            <person name="Adriaenssens E.M."/>
            <person name="Foster-Nyarko E."/>
            <person name="Jarju S."/>
            <person name="Secka A."/>
            <person name="Antonio M."/>
            <person name="Oren A."/>
            <person name="Chaudhuri R.R."/>
            <person name="La Ragione R."/>
            <person name="Hildebrand F."/>
            <person name="Pallen M.J."/>
        </authorList>
    </citation>
    <scope>NUCLEOTIDE SEQUENCE</scope>
    <source>
        <strain evidence="9">F6-4510</strain>
    </source>
</reference>
<dbReference type="GO" id="GO:0016887">
    <property type="term" value="F:ATP hydrolysis activity"/>
    <property type="evidence" value="ECO:0007669"/>
    <property type="project" value="InterPro"/>
</dbReference>
<evidence type="ECO:0000256" key="6">
    <source>
        <dbReference type="ARBA" id="ARBA00022840"/>
    </source>
</evidence>
<evidence type="ECO:0000256" key="1">
    <source>
        <dbReference type="ARBA" id="ARBA00004202"/>
    </source>
</evidence>
<proteinExistence type="inferred from homology"/>
<keyword evidence="4" id="KW-1003">Cell membrane</keyword>
<evidence type="ECO:0000256" key="2">
    <source>
        <dbReference type="ARBA" id="ARBA00005417"/>
    </source>
</evidence>
<dbReference type="AlphaFoldDB" id="A0A9D9DZE8"/>
<dbReference type="Pfam" id="PF00005">
    <property type="entry name" value="ABC_tran"/>
    <property type="match status" value="1"/>
</dbReference>